<name>A0AAV4U9B9_9ARAC</name>
<evidence type="ECO:0000313" key="3">
    <source>
        <dbReference type="Proteomes" id="UP001054837"/>
    </source>
</evidence>
<reference evidence="2 3" key="1">
    <citation type="submission" date="2021-06" db="EMBL/GenBank/DDBJ databases">
        <title>Caerostris darwini draft genome.</title>
        <authorList>
            <person name="Kono N."/>
            <person name="Arakawa K."/>
        </authorList>
    </citation>
    <scope>NUCLEOTIDE SEQUENCE [LARGE SCALE GENOMIC DNA]</scope>
</reference>
<proteinExistence type="predicted"/>
<feature type="region of interest" description="Disordered" evidence="1">
    <location>
        <begin position="62"/>
        <end position="106"/>
    </location>
</feature>
<keyword evidence="3" id="KW-1185">Reference proteome</keyword>
<dbReference type="EMBL" id="BPLQ01010906">
    <property type="protein sequence ID" value="GIY54339.1"/>
    <property type="molecule type" value="Genomic_DNA"/>
</dbReference>
<gene>
    <name evidence="2" type="ORF">CDAR_522631</name>
</gene>
<sequence length="106" mass="12091">MLEVDQFRHMKGYQQLVKFDHLLADIEEIDLTKLKLIKPIMANCSFPKRLVEMSSAHQGVGVSARGQVTGGDEESFGHKTFGHVSTQSRKQKKRDFDYSFDTKTSK</sequence>
<dbReference type="AlphaFoldDB" id="A0AAV4U9B9"/>
<comment type="caution">
    <text evidence="2">The sequence shown here is derived from an EMBL/GenBank/DDBJ whole genome shotgun (WGS) entry which is preliminary data.</text>
</comment>
<organism evidence="2 3">
    <name type="scientific">Caerostris darwini</name>
    <dbReference type="NCBI Taxonomy" id="1538125"/>
    <lineage>
        <taxon>Eukaryota</taxon>
        <taxon>Metazoa</taxon>
        <taxon>Ecdysozoa</taxon>
        <taxon>Arthropoda</taxon>
        <taxon>Chelicerata</taxon>
        <taxon>Arachnida</taxon>
        <taxon>Araneae</taxon>
        <taxon>Araneomorphae</taxon>
        <taxon>Entelegynae</taxon>
        <taxon>Araneoidea</taxon>
        <taxon>Araneidae</taxon>
        <taxon>Caerostris</taxon>
    </lineage>
</organism>
<accession>A0AAV4U9B9</accession>
<evidence type="ECO:0000256" key="1">
    <source>
        <dbReference type="SAM" id="MobiDB-lite"/>
    </source>
</evidence>
<evidence type="ECO:0000313" key="2">
    <source>
        <dbReference type="EMBL" id="GIY54339.1"/>
    </source>
</evidence>
<protein>
    <submittedName>
        <fullName evidence="2">Uncharacterized protein</fullName>
    </submittedName>
</protein>
<dbReference type="Proteomes" id="UP001054837">
    <property type="component" value="Unassembled WGS sequence"/>
</dbReference>